<dbReference type="OrthoDB" id="5460243at2"/>
<dbReference type="STRING" id="1121455.SAMN02745728_01892"/>
<evidence type="ECO:0000256" key="1">
    <source>
        <dbReference type="SAM" id="SignalP"/>
    </source>
</evidence>
<dbReference type="AlphaFoldDB" id="A0A1M7TDL8"/>
<gene>
    <name evidence="2" type="ORF">SAMN02745728_01892</name>
</gene>
<evidence type="ECO:0008006" key="4">
    <source>
        <dbReference type="Google" id="ProtNLM"/>
    </source>
</evidence>
<dbReference type="PROSITE" id="PS51257">
    <property type="entry name" value="PROKAR_LIPOPROTEIN"/>
    <property type="match status" value="1"/>
</dbReference>
<evidence type="ECO:0000313" key="3">
    <source>
        <dbReference type="Proteomes" id="UP000186469"/>
    </source>
</evidence>
<evidence type="ECO:0000313" key="2">
    <source>
        <dbReference type="EMBL" id="SHN68793.1"/>
    </source>
</evidence>
<accession>A0A1M7TDL8</accession>
<keyword evidence="1" id="KW-0732">Signal</keyword>
<protein>
    <recommendedName>
        <fullName evidence="4">Lipoprotein</fullName>
    </recommendedName>
</protein>
<dbReference type="RefSeq" id="WP_072697578.1">
    <property type="nucleotide sequence ID" value="NZ_FRDI01000010.1"/>
</dbReference>
<reference evidence="2 3" key="1">
    <citation type="submission" date="2016-12" db="EMBL/GenBank/DDBJ databases">
        <authorList>
            <person name="Song W.-J."/>
            <person name="Kurnit D.M."/>
        </authorList>
    </citation>
    <scope>NUCLEOTIDE SEQUENCE [LARGE SCALE GENOMIC DNA]</scope>
    <source>
        <strain evidence="2 3">DSM 11393</strain>
    </source>
</reference>
<organism evidence="2 3">
    <name type="scientific">Desulfovibrio litoralis DSM 11393</name>
    <dbReference type="NCBI Taxonomy" id="1121455"/>
    <lineage>
        <taxon>Bacteria</taxon>
        <taxon>Pseudomonadati</taxon>
        <taxon>Thermodesulfobacteriota</taxon>
        <taxon>Desulfovibrionia</taxon>
        <taxon>Desulfovibrionales</taxon>
        <taxon>Desulfovibrionaceae</taxon>
        <taxon>Desulfovibrio</taxon>
    </lineage>
</organism>
<name>A0A1M7TDL8_9BACT</name>
<sequence length="236" mass="27124">MHILKKLIPFCCLLLLVGCNSLDLGKLNPFNSAKRVYDDKVPVQVLDEYTFKEFIALFPDAVKKRGIVQRDDGRFEPLGSLSDKDYTPASYAEELRQRFDYLSFDSVLGEESFRTAQLHNNNHWSSIKPDAQTLNTDAIVIRCSYLVFATLDWNNNGIRDWLVVTTQNHKANESLNLTFWLVIEDPEAQDFLSATLLGMEEQNGIGQAKFYTPKEAEKRLDLLRVELRDSLRKQKS</sequence>
<dbReference type="EMBL" id="FRDI01000010">
    <property type="protein sequence ID" value="SHN68793.1"/>
    <property type="molecule type" value="Genomic_DNA"/>
</dbReference>
<feature type="signal peptide" evidence="1">
    <location>
        <begin position="1"/>
        <end position="21"/>
    </location>
</feature>
<dbReference type="Proteomes" id="UP000186469">
    <property type="component" value="Unassembled WGS sequence"/>
</dbReference>
<feature type="chain" id="PRO_5013360104" description="Lipoprotein" evidence="1">
    <location>
        <begin position="22"/>
        <end position="236"/>
    </location>
</feature>
<keyword evidence="3" id="KW-1185">Reference proteome</keyword>
<proteinExistence type="predicted"/>